<evidence type="ECO:0000259" key="2">
    <source>
        <dbReference type="PROSITE" id="PS50110"/>
    </source>
</evidence>
<dbReference type="SMART" id="SM00448">
    <property type="entry name" value="REC"/>
    <property type="match status" value="1"/>
</dbReference>
<dbReference type="SMART" id="SM00052">
    <property type="entry name" value="EAL"/>
    <property type="match status" value="1"/>
</dbReference>
<reference evidence="5 6" key="1">
    <citation type="submission" date="2024-01" db="EMBL/GenBank/DDBJ databases">
        <title>Uliginosibacterium soil sp. nov.</title>
        <authorList>
            <person name="Lv Y."/>
        </authorList>
    </citation>
    <scope>NUCLEOTIDE SEQUENCE [LARGE SCALE GENOMIC DNA]</scope>
    <source>
        <strain evidence="5 6">H3</strain>
    </source>
</reference>
<dbReference type="Proteomes" id="UP001331561">
    <property type="component" value="Unassembled WGS sequence"/>
</dbReference>
<dbReference type="InterPro" id="IPR001789">
    <property type="entry name" value="Sig_transdc_resp-reg_receiver"/>
</dbReference>
<dbReference type="PROSITE" id="PS50887">
    <property type="entry name" value="GGDEF"/>
    <property type="match status" value="1"/>
</dbReference>
<dbReference type="RefSeq" id="WP_327599438.1">
    <property type="nucleotide sequence ID" value="NZ_JAYXHS010000002.1"/>
</dbReference>
<keyword evidence="1" id="KW-0597">Phosphoprotein</keyword>
<dbReference type="PROSITE" id="PS50110">
    <property type="entry name" value="RESPONSE_REGULATORY"/>
    <property type="match status" value="1"/>
</dbReference>
<dbReference type="InterPro" id="IPR013656">
    <property type="entry name" value="PAS_4"/>
</dbReference>
<feature type="domain" description="GGDEF" evidence="4">
    <location>
        <begin position="300"/>
        <end position="435"/>
    </location>
</feature>
<dbReference type="SMART" id="SM00267">
    <property type="entry name" value="GGDEF"/>
    <property type="match status" value="1"/>
</dbReference>
<dbReference type="CDD" id="cd00130">
    <property type="entry name" value="PAS"/>
    <property type="match status" value="1"/>
</dbReference>
<dbReference type="Gene3D" id="3.30.70.270">
    <property type="match status" value="1"/>
</dbReference>
<dbReference type="PANTHER" id="PTHR44757:SF2">
    <property type="entry name" value="BIOFILM ARCHITECTURE MAINTENANCE PROTEIN MBAA"/>
    <property type="match status" value="1"/>
</dbReference>
<dbReference type="InterPro" id="IPR011006">
    <property type="entry name" value="CheY-like_superfamily"/>
</dbReference>
<dbReference type="Pfam" id="PF00563">
    <property type="entry name" value="EAL"/>
    <property type="match status" value="1"/>
</dbReference>
<evidence type="ECO:0000256" key="1">
    <source>
        <dbReference type="PROSITE-ProRule" id="PRU00169"/>
    </source>
</evidence>
<dbReference type="SMART" id="SM00091">
    <property type="entry name" value="PAS"/>
    <property type="match status" value="1"/>
</dbReference>
<dbReference type="Pfam" id="PF00072">
    <property type="entry name" value="Response_reg"/>
    <property type="match status" value="1"/>
</dbReference>
<feature type="domain" description="EAL" evidence="3">
    <location>
        <begin position="442"/>
        <end position="696"/>
    </location>
</feature>
<accession>A0ABU6K615</accession>
<gene>
    <name evidence="5" type="ORF">VVD49_12115</name>
</gene>
<organism evidence="5 6">
    <name type="scientific">Uliginosibacterium silvisoli</name>
    <dbReference type="NCBI Taxonomy" id="3114758"/>
    <lineage>
        <taxon>Bacteria</taxon>
        <taxon>Pseudomonadati</taxon>
        <taxon>Pseudomonadota</taxon>
        <taxon>Betaproteobacteria</taxon>
        <taxon>Rhodocyclales</taxon>
        <taxon>Zoogloeaceae</taxon>
        <taxon>Uliginosibacterium</taxon>
    </lineage>
</organism>
<protein>
    <submittedName>
        <fullName evidence="5">EAL domain-containing protein</fullName>
    </submittedName>
</protein>
<comment type="caution">
    <text evidence="5">The sequence shown here is derived from an EMBL/GenBank/DDBJ whole genome shotgun (WGS) entry which is preliminary data.</text>
</comment>
<dbReference type="SUPFAM" id="SSF55785">
    <property type="entry name" value="PYP-like sensor domain (PAS domain)"/>
    <property type="match status" value="1"/>
</dbReference>
<dbReference type="SUPFAM" id="SSF55073">
    <property type="entry name" value="Nucleotide cyclase"/>
    <property type="match status" value="1"/>
</dbReference>
<dbReference type="InterPro" id="IPR052155">
    <property type="entry name" value="Biofilm_reg_signaling"/>
</dbReference>
<dbReference type="InterPro" id="IPR000160">
    <property type="entry name" value="GGDEF_dom"/>
</dbReference>
<evidence type="ECO:0000259" key="3">
    <source>
        <dbReference type="PROSITE" id="PS50883"/>
    </source>
</evidence>
<dbReference type="InterPro" id="IPR035965">
    <property type="entry name" value="PAS-like_dom_sf"/>
</dbReference>
<dbReference type="CDD" id="cd00156">
    <property type="entry name" value="REC"/>
    <property type="match status" value="1"/>
</dbReference>
<keyword evidence="6" id="KW-1185">Reference proteome</keyword>
<dbReference type="Gene3D" id="3.40.50.2300">
    <property type="match status" value="1"/>
</dbReference>
<evidence type="ECO:0000313" key="6">
    <source>
        <dbReference type="Proteomes" id="UP001331561"/>
    </source>
</evidence>
<dbReference type="PROSITE" id="PS50883">
    <property type="entry name" value="EAL"/>
    <property type="match status" value="1"/>
</dbReference>
<dbReference type="Gene3D" id="3.30.450.20">
    <property type="entry name" value="PAS domain"/>
    <property type="match status" value="1"/>
</dbReference>
<dbReference type="InterPro" id="IPR000014">
    <property type="entry name" value="PAS"/>
</dbReference>
<proteinExistence type="predicted"/>
<dbReference type="InterPro" id="IPR001633">
    <property type="entry name" value="EAL_dom"/>
</dbReference>
<dbReference type="EMBL" id="JAYXHS010000002">
    <property type="protein sequence ID" value="MEC5386473.1"/>
    <property type="molecule type" value="Genomic_DNA"/>
</dbReference>
<dbReference type="PANTHER" id="PTHR44757">
    <property type="entry name" value="DIGUANYLATE CYCLASE DGCP"/>
    <property type="match status" value="1"/>
</dbReference>
<dbReference type="SUPFAM" id="SSF52172">
    <property type="entry name" value="CheY-like"/>
    <property type="match status" value="1"/>
</dbReference>
<name>A0ABU6K615_9RHOO</name>
<dbReference type="InterPro" id="IPR043128">
    <property type="entry name" value="Rev_trsase/Diguanyl_cyclase"/>
</dbReference>
<dbReference type="InterPro" id="IPR029787">
    <property type="entry name" value="Nucleotide_cyclase"/>
</dbReference>
<dbReference type="Gene3D" id="3.20.20.450">
    <property type="entry name" value="EAL domain"/>
    <property type="match status" value="1"/>
</dbReference>
<evidence type="ECO:0000313" key="5">
    <source>
        <dbReference type="EMBL" id="MEC5386473.1"/>
    </source>
</evidence>
<dbReference type="InterPro" id="IPR035919">
    <property type="entry name" value="EAL_sf"/>
</dbReference>
<dbReference type="Pfam" id="PF00990">
    <property type="entry name" value="GGDEF"/>
    <property type="match status" value="1"/>
</dbReference>
<evidence type="ECO:0000259" key="4">
    <source>
        <dbReference type="PROSITE" id="PS50887"/>
    </source>
</evidence>
<sequence length="701" mass="77914">MKEDAFSTQEQLRILLVEDSALDAELVSYELSRHKLQFVTRRVWSEADLVMTLAEFEPNIILSDYSMPSMNGLRSLEIAHELASDVPFIFVSGTIGEERAIEALRNGATDYVLKTNLGRLGPAVRRALRETADRDARHALEVARQQLATILEATPDFVSICDVDMTMKYINAGGQKVLDLQVLPPHGLNASEYLPAATRELLMREAMPHAMQFGTWRGETELMNLHGEYIPVSLVLIAHPNPDGSIEFLSTIARDVRDRKEYESRIRYLANYDALTGLPNRSLLLDRTVQAIHHGQRSGQQLALLAVDLDRFTLINESFGQATGDQVLREVASRIQQHVGQEDTVARVSADTFVVLLTDAARSDDVLLLANELIEAIGLPLQLKDRELQIGATAGISLFPRDGEDMETLLRNANSALHRAKTQRGGGAQFYNTQMTDEAINRIEAEANVRQALRRNELVLFFQPQFEVGSRRVTGVEALLRWVHPGRGIVPPVQLIPIAEEIGLMPLVGDWVLETACKQAVAWDKLGYAPIRMSVNVSVSQLHAGNLVDRVKWILKTTGLPPSRLELEITESGLMQNVAESTLVLEQLKALGLFIAIDDFGTGYSSLSYLSRLPIDRLKIDQSFIARMVSDKHDREIVQAVLSLAHVLELDVIAEGVETEEQLSFLKANGCPQAQGYLMSRPLAAEKLAAFFDKRPQPLEG</sequence>
<feature type="domain" description="Response regulatory" evidence="2">
    <location>
        <begin position="13"/>
        <end position="129"/>
    </location>
</feature>
<dbReference type="Pfam" id="PF08448">
    <property type="entry name" value="PAS_4"/>
    <property type="match status" value="1"/>
</dbReference>
<dbReference type="CDD" id="cd01948">
    <property type="entry name" value="EAL"/>
    <property type="match status" value="1"/>
</dbReference>
<dbReference type="NCBIfam" id="TIGR00254">
    <property type="entry name" value="GGDEF"/>
    <property type="match status" value="1"/>
</dbReference>
<feature type="modified residue" description="4-aspartylphosphate" evidence="1">
    <location>
        <position position="64"/>
    </location>
</feature>
<dbReference type="CDD" id="cd01949">
    <property type="entry name" value="GGDEF"/>
    <property type="match status" value="1"/>
</dbReference>
<dbReference type="SUPFAM" id="SSF141868">
    <property type="entry name" value="EAL domain-like"/>
    <property type="match status" value="1"/>
</dbReference>